<dbReference type="eggNOG" id="KOG1134">
    <property type="taxonomic scope" value="Eukaryota"/>
</dbReference>
<dbReference type="AlphaFoldDB" id="A0A093VUS2"/>
<reference evidence="12" key="1">
    <citation type="journal article" date="2014" name="PLoS Genet.">
        <title>Signature Gene Expression Reveals Novel Clues to the Molecular Mechanisms of Dimorphic Transition in Penicillium marneffei.</title>
        <authorList>
            <person name="Yang E."/>
            <person name="Wang G."/>
            <person name="Cai J."/>
            <person name="Woo P.C."/>
            <person name="Lau S.K."/>
            <person name="Yuen K.-Y."/>
            <person name="Chow W.-N."/>
            <person name="Lin X."/>
        </authorList>
    </citation>
    <scope>NUCLEOTIDE SEQUENCE [LARGE SCALE GENOMIC DNA]</scope>
    <source>
        <strain evidence="12">PM1</strain>
    </source>
</reference>
<dbReference type="HOGENOM" id="CLU_009187_1_0_1"/>
<evidence type="ECO:0000256" key="1">
    <source>
        <dbReference type="ARBA" id="ARBA00004141"/>
    </source>
</evidence>
<keyword evidence="4 8" id="KW-0812">Transmembrane</keyword>
<proteinExistence type="inferred from homology"/>
<feature type="transmembrane region" description="Helical" evidence="8">
    <location>
        <begin position="652"/>
        <end position="677"/>
    </location>
</feature>
<dbReference type="InterPro" id="IPR032880">
    <property type="entry name" value="CSC1/OSCA1-like_N"/>
</dbReference>
<comment type="similarity">
    <text evidence="2">Belongs to the CSC1 (TC 1.A.17) family.</text>
</comment>
<keyword evidence="5 8" id="KW-1133">Transmembrane helix</keyword>
<evidence type="ECO:0000259" key="11">
    <source>
        <dbReference type="Pfam" id="PF14703"/>
    </source>
</evidence>
<dbReference type="PANTHER" id="PTHR13018:SF149">
    <property type="entry name" value="DOMAIN PROTEIN, PUTATIVE (AFU_ORTHOLOGUE AFUA_3G11660)-RELATED"/>
    <property type="match status" value="1"/>
</dbReference>
<feature type="transmembrane region" description="Helical" evidence="8">
    <location>
        <begin position="398"/>
        <end position="419"/>
    </location>
</feature>
<feature type="transmembrane region" description="Helical" evidence="8">
    <location>
        <begin position="683"/>
        <end position="703"/>
    </location>
</feature>
<dbReference type="InterPro" id="IPR003864">
    <property type="entry name" value="CSC1/OSCA1-like_7TM"/>
</dbReference>
<keyword evidence="6 8" id="KW-0472">Membrane</keyword>
<dbReference type="GO" id="GO:0005227">
    <property type="term" value="F:calcium-activated cation channel activity"/>
    <property type="evidence" value="ECO:0007669"/>
    <property type="project" value="InterPro"/>
</dbReference>
<accession>A0A093VUS2</accession>
<dbReference type="GO" id="GO:0005886">
    <property type="term" value="C:plasma membrane"/>
    <property type="evidence" value="ECO:0007669"/>
    <property type="project" value="TreeGrafter"/>
</dbReference>
<sequence>MAVPAYHMAHAMAIRDGSDLSPADQFLRLIQNPFKEAIQLNAFWVSLATSLGISLLLALLFSIFRPYHNAIYAPKVKHADQKHAPPPVGKGVFAWVPPVLSVKEENIADRIGLDAVVFLRCANMMRNIFLVLSVIGCGILIAVNITQSNGSAVPGTSTFTLMTPLYIISEAVWAQVVCAYAFDIVIMFFLWQNYRHILALRRRYFDSPDYQMSLHARTLMITSVPPNLRSEEGLMRLTDGVNPTSSLPRTTIGRNVKDLPSLIKKHEEAVRELESVLAKYLKNPNRLPINRPTMSVPRKLRGDGGSGKVDAIDYLTDRIQELEAKIKDVRQSVDKRNPMPYGFASWEAIEHAHAVAYTARRKKPQGTIIKLAPRPSDIIWENLHLSPQTRRWRRVVNVFWVTLLTLLWVAPNAMIAIFLSDLNNLGLVWPAFQTSLEAHPNTWAAVQGIAAPALTSLIYLILPIFFRRLMRRAGDITKTAREQHVIHHLYFFFIFNNLIVFSLFSAAWTYVAAVINAKNNNETAWQAIQDGQFWYKALSALCQVSPFWVTWLLQRNLGATLDLVQLFTIVWQWFMKTFMAPTPRQSIEWTAPPPFDYASYYNYYLFYATVAFCFATLQPIILPVAALYFALDCYFKRYLLLYVFVTKNESGGLFWRIVVNRMLFGAFLSNVVIALVAKSKGTWIMVYCLAPLPFIILGFKWFCSRTYDDNMVYYNKGVMNDAEALGASMGKGPKRAGDRLNSRFGHPALFKPLMTPMVHARAAEALKSIYRGRLGNFDTAAEYSDIAMQSMSRSAPGKPMVSAPFEVVAENQLDFSYFKNHADFRDEFGGGIYGRPEDLISERSHTPRPFMGDSPTSSRASSPVSSIARKPTEGYDLGMQRPLDMNHPAFRPQMSRVSSNVTDPHGPSLYMQSNESESRLLSHAQHPAVEGDPIHTMDRWRVRGYGPVAQDDNNPPPTSYDYFRGRR</sequence>
<dbReference type="InterPro" id="IPR045122">
    <property type="entry name" value="Csc1-like"/>
</dbReference>
<feature type="transmembrane region" description="Helical" evidence="8">
    <location>
        <begin position="487"/>
        <end position="513"/>
    </location>
</feature>
<evidence type="ECO:0000313" key="12">
    <source>
        <dbReference type="EMBL" id="KFX50371.1"/>
    </source>
</evidence>
<evidence type="ECO:0000256" key="5">
    <source>
        <dbReference type="ARBA" id="ARBA00022989"/>
    </source>
</evidence>
<feature type="domain" description="CSC1/OSCA1-like cytosolic" evidence="11">
    <location>
        <begin position="216"/>
        <end position="382"/>
    </location>
</feature>
<feature type="compositionally biased region" description="Low complexity" evidence="7">
    <location>
        <begin position="854"/>
        <end position="869"/>
    </location>
</feature>
<evidence type="ECO:0008006" key="13">
    <source>
        <dbReference type="Google" id="ProtNLM"/>
    </source>
</evidence>
<evidence type="ECO:0000256" key="6">
    <source>
        <dbReference type="ARBA" id="ARBA00023136"/>
    </source>
</evidence>
<feature type="transmembrane region" description="Helical" evidence="8">
    <location>
        <begin position="128"/>
        <end position="145"/>
    </location>
</feature>
<dbReference type="Pfam" id="PF02714">
    <property type="entry name" value="RSN1_7TM"/>
    <property type="match status" value="1"/>
</dbReference>
<dbReference type="Pfam" id="PF14703">
    <property type="entry name" value="PHM7_cyt"/>
    <property type="match status" value="1"/>
</dbReference>
<keyword evidence="3" id="KW-0813">Transport</keyword>
<feature type="region of interest" description="Disordered" evidence="7">
    <location>
        <begin position="896"/>
        <end position="918"/>
    </location>
</feature>
<dbReference type="InterPro" id="IPR027815">
    <property type="entry name" value="CSC1/OSCA1-like_cyt"/>
</dbReference>
<feature type="transmembrane region" description="Helical" evidence="8">
    <location>
        <begin position="165"/>
        <end position="191"/>
    </location>
</feature>
<feature type="domain" description="CSC1/OSCA1-like 7TM region" evidence="9">
    <location>
        <begin position="393"/>
        <end position="675"/>
    </location>
</feature>
<feature type="transmembrane region" description="Helical" evidence="8">
    <location>
        <begin position="604"/>
        <end position="631"/>
    </location>
</feature>
<dbReference type="PANTHER" id="PTHR13018">
    <property type="entry name" value="PROBABLE MEMBRANE PROTEIN DUF221-RELATED"/>
    <property type="match status" value="1"/>
</dbReference>
<name>A0A093VUS2_TALMA</name>
<evidence type="ECO:0000256" key="4">
    <source>
        <dbReference type="ARBA" id="ARBA00022692"/>
    </source>
</evidence>
<feature type="region of interest" description="Disordered" evidence="7">
    <location>
        <begin position="945"/>
        <end position="967"/>
    </location>
</feature>
<feature type="transmembrane region" description="Helical" evidence="8">
    <location>
        <begin position="444"/>
        <end position="466"/>
    </location>
</feature>
<dbReference type="Pfam" id="PF13967">
    <property type="entry name" value="RSN1_TM"/>
    <property type="match status" value="1"/>
</dbReference>
<evidence type="ECO:0000259" key="9">
    <source>
        <dbReference type="Pfam" id="PF02714"/>
    </source>
</evidence>
<evidence type="ECO:0000256" key="3">
    <source>
        <dbReference type="ARBA" id="ARBA00022448"/>
    </source>
</evidence>
<comment type="subcellular location">
    <subcellularLocation>
        <location evidence="1">Membrane</location>
        <topology evidence="1">Multi-pass membrane protein</topology>
    </subcellularLocation>
</comment>
<feature type="domain" description="CSC1/OSCA1-like N-terminal transmembrane" evidence="10">
    <location>
        <begin position="42"/>
        <end position="192"/>
    </location>
</feature>
<evidence type="ECO:0000259" key="10">
    <source>
        <dbReference type="Pfam" id="PF13967"/>
    </source>
</evidence>
<protein>
    <recommendedName>
        <fullName evidence="13">Calcium permeable stress-gated cation channel 1</fullName>
    </recommendedName>
</protein>
<evidence type="ECO:0000256" key="8">
    <source>
        <dbReference type="SAM" id="Phobius"/>
    </source>
</evidence>
<comment type="caution">
    <text evidence="12">The sequence shown here is derived from an EMBL/GenBank/DDBJ whole genome shotgun (WGS) entry which is preliminary data.</text>
</comment>
<feature type="transmembrane region" description="Helical" evidence="8">
    <location>
        <begin position="42"/>
        <end position="64"/>
    </location>
</feature>
<feature type="region of interest" description="Disordered" evidence="7">
    <location>
        <begin position="839"/>
        <end position="878"/>
    </location>
</feature>
<evidence type="ECO:0000256" key="7">
    <source>
        <dbReference type="SAM" id="MobiDB-lite"/>
    </source>
</evidence>
<gene>
    <name evidence="12" type="ORF">GQ26_0071150</name>
</gene>
<organism evidence="12">
    <name type="scientific">Talaromyces marneffei PM1</name>
    <dbReference type="NCBI Taxonomy" id="1077442"/>
    <lineage>
        <taxon>Eukaryota</taxon>
        <taxon>Fungi</taxon>
        <taxon>Dikarya</taxon>
        <taxon>Ascomycota</taxon>
        <taxon>Pezizomycotina</taxon>
        <taxon>Eurotiomycetes</taxon>
        <taxon>Eurotiomycetidae</taxon>
        <taxon>Eurotiales</taxon>
        <taxon>Trichocomaceae</taxon>
        <taxon>Talaromyces</taxon>
        <taxon>Talaromyces sect. Talaromyces</taxon>
    </lineage>
</organism>
<dbReference type="EMBL" id="JPOX01000007">
    <property type="protein sequence ID" value="KFX50371.1"/>
    <property type="molecule type" value="Genomic_DNA"/>
</dbReference>
<evidence type="ECO:0000256" key="2">
    <source>
        <dbReference type="ARBA" id="ARBA00007779"/>
    </source>
</evidence>